<keyword evidence="2" id="KW-1185">Reference proteome</keyword>
<proteinExistence type="predicted"/>
<reference evidence="2" key="1">
    <citation type="journal article" date="2019" name="Int. J. Syst. Evol. Microbiol.">
        <title>The Global Catalogue of Microorganisms (GCM) 10K type strain sequencing project: providing services to taxonomists for standard genome sequencing and annotation.</title>
        <authorList>
            <consortium name="The Broad Institute Genomics Platform"/>
            <consortium name="The Broad Institute Genome Sequencing Center for Infectious Disease"/>
            <person name="Wu L."/>
            <person name="Ma J."/>
        </authorList>
    </citation>
    <scope>NUCLEOTIDE SEQUENCE [LARGE SCALE GENOMIC DNA]</scope>
    <source>
        <strain evidence="2">TBRC 5832</strain>
    </source>
</reference>
<organism evidence="1 2">
    <name type="scientific">Actinoplanes subglobosus</name>
    <dbReference type="NCBI Taxonomy" id="1547892"/>
    <lineage>
        <taxon>Bacteria</taxon>
        <taxon>Bacillati</taxon>
        <taxon>Actinomycetota</taxon>
        <taxon>Actinomycetes</taxon>
        <taxon>Micromonosporales</taxon>
        <taxon>Micromonosporaceae</taxon>
        <taxon>Actinoplanes</taxon>
    </lineage>
</organism>
<evidence type="ECO:0000313" key="1">
    <source>
        <dbReference type="EMBL" id="MFC4066231.1"/>
    </source>
</evidence>
<comment type="caution">
    <text evidence="1">The sequence shown here is derived from an EMBL/GenBank/DDBJ whole genome shotgun (WGS) entry which is preliminary data.</text>
</comment>
<name>A0ABV8IQH4_9ACTN</name>
<dbReference type="Proteomes" id="UP001595867">
    <property type="component" value="Unassembled WGS sequence"/>
</dbReference>
<gene>
    <name evidence="1" type="ORF">ACFO0C_14950</name>
</gene>
<sequence>MIVVLDFPGRRDQPPVSDLRLEDAGHRVRYLLAEEQPRETSGREYVYRLRDRLGAEASSVTAVVAYCLAAPIGVEFAAAVDSPRLALINATLGGPDAVDAALAEALDQLGRGDDTTVADLRRQSPEDRNDFLVERAHAVLGGTSDDELLSAVAHDLAGRHIGWISHVMAASSLTADHPHAWHLVSADHDLARHWPLPSGRHPARVADPVASLTSSPAARDHVLGWLDAATPLAAGA</sequence>
<evidence type="ECO:0000313" key="2">
    <source>
        <dbReference type="Proteomes" id="UP001595867"/>
    </source>
</evidence>
<dbReference type="EMBL" id="JBHSBL010000015">
    <property type="protein sequence ID" value="MFC4066231.1"/>
    <property type="molecule type" value="Genomic_DNA"/>
</dbReference>
<dbReference type="RefSeq" id="WP_378067202.1">
    <property type="nucleotide sequence ID" value="NZ_JBHSBL010000015.1"/>
</dbReference>
<accession>A0ABV8IQH4</accession>
<protein>
    <submittedName>
        <fullName evidence="1">Uncharacterized protein</fullName>
    </submittedName>
</protein>